<proteinExistence type="inferred from homology"/>
<evidence type="ECO:0000313" key="4">
    <source>
        <dbReference type="WBParaSite" id="EgrG_000947700"/>
    </source>
</evidence>
<reference evidence="2" key="2">
    <citation type="submission" date="2014-06" db="EMBL/GenBank/DDBJ databases">
        <authorList>
            <person name="Aslett M."/>
        </authorList>
    </citation>
    <scope>NUCLEOTIDE SEQUENCE</scope>
</reference>
<name>A0A068WAT9_ECHGR</name>
<comment type="similarity">
    <text evidence="1">Belongs to the NDRG family.</text>
</comment>
<dbReference type="AlphaFoldDB" id="A0A068WAT9"/>
<sequence length="217" mass="24349">MELDKMAALRIPSEQHHELELPIGKVNVYVQGNISSRTCVFLTVHDLGCNHYQYEEFVDRPKMRPIMERAVWLSVDLPGQGDGEEELPPSYTFPTLWSIAESLKSVLDHFSIDHVVLFGEGAGANILARFAMLHDEMVMGAVLIHCTGQTASFADSLRDKASFYLLILLGAFEGGVRMTLLLRHTLFPKHLVLQPTKILVYSVNENSLISLRRNANS</sequence>
<dbReference type="Gene3D" id="3.40.50.1820">
    <property type="entry name" value="alpha/beta hydrolase"/>
    <property type="match status" value="1"/>
</dbReference>
<gene>
    <name evidence="2" type="ORF">EgrG_000947700</name>
</gene>
<dbReference type="WBParaSite" id="EgrG_000947700">
    <property type="protein sequence ID" value="EgrG_000947700"/>
    <property type="gene ID" value="EgrG_000947700"/>
</dbReference>
<protein>
    <submittedName>
        <fullName evidence="4">AB hydrolase-1 domain-containing protein</fullName>
    </submittedName>
</protein>
<dbReference type="SUPFAM" id="SSF53474">
    <property type="entry name" value="alpha/beta-Hydrolases"/>
    <property type="match status" value="1"/>
</dbReference>
<reference evidence="4" key="3">
    <citation type="submission" date="2020-10" db="UniProtKB">
        <authorList>
            <consortium name="WormBaseParasite"/>
        </authorList>
    </citation>
    <scope>IDENTIFICATION</scope>
</reference>
<evidence type="ECO:0000256" key="1">
    <source>
        <dbReference type="ARBA" id="ARBA00005598"/>
    </source>
</evidence>
<dbReference type="EMBL" id="LK028577">
    <property type="protein sequence ID" value="CDS16771.1"/>
    <property type="molecule type" value="Genomic_DNA"/>
</dbReference>
<dbReference type="Pfam" id="PF03096">
    <property type="entry name" value="Ndr"/>
    <property type="match status" value="1"/>
</dbReference>
<accession>A0A068WAT9</accession>
<dbReference type="OrthoDB" id="191979at2759"/>
<evidence type="ECO:0000313" key="3">
    <source>
        <dbReference type="Proteomes" id="UP000492820"/>
    </source>
</evidence>
<organism evidence="2">
    <name type="scientific">Echinococcus granulosus</name>
    <name type="common">Hydatid tapeworm</name>
    <dbReference type="NCBI Taxonomy" id="6210"/>
    <lineage>
        <taxon>Eukaryota</taxon>
        <taxon>Metazoa</taxon>
        <taxon>Spiralia</taxon>
        <taxon>Lophotrochozoa</taxon>
        <taxon>Platyhelminthes</taxon>
        <taxon>Cestoda</taxon>
        <taxon>Eucestoda</taxon>
        <taxon>Cyclophyllidea</taxon>
        <taxon>Taeniidae</taxon>
        <taxon>Echinococcus</taxon>
        <taxon>Echinococcus granulosus group</taxon>
    </lineage>
</organism>
<dbReference type="Proteomes" id="UP000492820">
    <property type="component" value="Unassembled WGS sequence"/>
</dbReference>
<dbReference type="InterPro" id="IPR004142">
    <property type="entry name" value="NDRG"/>
</dbReference>
<evidence type="ECO:0000313" key="2">
    <source>
        <dbReference type="EMBL" id="CDS16771.1"/>
    </source>
</evidence>
<dbReference type="InterPro" id="IPR029058">
    <property type="entry name" value="AB_hydrolase_fold"/>
</dbReference>
<dbReference type="PANTHER" id="PTHR11034">
    <property type="entry name" value="N-MYC DOWNSTREAM REGULATED"/>
    <property type="match status" value="1"/>
</dbReference>
<reference evidence="2 3" key="1">
    <citation type="journal article" date="2013" name="Nature">
        <title>The genomes of four tapeworm species reveal adaptations to parasitism.</title>
        <authorList>
            <person name="Tsai I.J."/>
            <person name="Zarowiecki M."/>
            <person name="Holroyd N."/>
            <person name="Garciarrubio A."/>
            <person name="Sanchez-Flores A."/>
            <person name="Brooks K.L."/>
            <person name="Tracey A."/>
            <person name="Bobes R.J."/>
            <person name="Fragoso G."/>
            <person name="Sciutto E."/>
            <person name="Aslett M."/>
            <person name="Beasley H."/>
            <person name="Bennett H.M."/>
            <person name="Cai J."/>
            <person name="Camicia F."/>
            <person name="Clark R."/>
            <person name="Cucher M."/>
            <person name="De Silva N."/>
            <person name="Day T.A."/>
            <person name="Deplazes P."/>
            <person name="Estrada K."/>
            <person name="Fernandez C."/>
            <person name="Holland P.W."/>
            <person name="Hou J."/>
            <person name="Hu S."/>
            <person name="Huckvale T."/>
            <person name="Hung S.S."/>
            <person name="Kamenetzky L."/>
            <person name="Keane J.A."/>
            <person name="Kiss F."/>
            <person name="Koziol U."/>
            <person name="Lambert O."/>
            <person name="Liu K."/>
            <person name="Luo X."/>
            <person name="Luo Y."/>
            <person name="Macchiaroli N."/>
            <person name="Nichol S."/>
            <person name="Paps J."/>
            <person name="Parkinson J."/>
            <person name="Pouchkina-Stantcheva N."/>
            <person name="Riddiford N."/>
            <person name="Rosenzvit M."/>
            <person name="Salinas G."/>
            <person name="Wasmuth J.D."/>
            <person name="Zamanian M."/>
            <person name="Zheng Y."/>
            <person name="Cai X."/>
            <person name="Soberon X."/>
            <person name="Olson P.D."/>
            <person name="Laclette J.P."/>
            <person name="Brehm K."/>
            <person name="Berriman M."/>
            <person name="Garciarrubio A."/>
            <person name="Bobes R.J."/>
            <person name="Fragoso G."/>
            <person name="Sanchez-Flores A."/>
            <person name="Estrada K."/>
            <person name="Cevallos M.A."/>
            <person name="Morett E."/>
            <person name="Gonzalez V."/>
            <person name="Portillo T."/>
            <person name="Ochoa-Leyva A."/>
            <person name="Jose M.V."/>
            <person name="Sciutto E."/>
            <person name="Landa A."/>
            <person name="Jimenez L."/>
            <person name="Valdes V."/>
            <person name="Carrero J.C."/>
            <person name="Larralde C."/>
            <person name="Morales-Montor J."/>
            <person name="Limon-Lason J."/>
            <person name="Soberon X."/>
            <person name="Laclette J.P."/>
        </authorList>
    </citation>
    <scope>NUCLEOTIDE SEQUENCE [LARGE SCALE GENOMIC DNA]</scope>
</reference>